<feature type="domain" description="BTB" evidence="1">
    <location>
        <begin position="347"/>
        <end position="408"/>
    </location>
</feature>
<reference evidence="2 3" key="1">
    <citation type="submission" date="2021-06" db="EMBL/GenBank/DDBJ databases">
        <title>Caerostris extrusa draft genome.</title>
        <authorList>
            <person name="Kono N."/>
            <person name="Arakawa K."/>
        </authorList>
    </citation>
    <scope>NUCLEOTIDE SEQUENCE [LARGE SCALE GENOMIC DNA]</scope>
</reference>
<dbReference type="SMART" id="SM00225">
    <property type="entry name" value="BTB"/>
    <property type="match status" value="1"/>
</dbReference>
<proteinExistence type="predicted"/>
<dbReference type="Gene3D" id="3.30.710.10">
    <property type="entry name" value="Potassium Channel Kv1.1, Chain A"/>
    <property type="match status" value="1"/>
</dbReference>
<dbReference type="PANTHER" id="PTHR24413">
    <property type="entry name" value="SPECKLE-TYPE POZ PROTEIN"/>
    <property type="match status" value="1"/>
</dbReference>
<dbReference type="InterPro" id="IPR011333">
    <property type="entry name" value="SKP1/BTB/POZ_sf"/>
</dbReference>
<sequence length="507" mass="57382">MASNNNSERKGFTITWIIENFKYSTYRYGDVLGSPTFIVDTMEETKWSFSLCRTFFDGDNFEDGFVIRLARLPDRNGPSSITIDWECALLAADGCVAGQSNLTEGEFTNQHRVGLKFFDLKYGISAVFLNGNLTVRCKMWKCFGGINNDGYCTARTHIGVGKKSSIWSIRNFSTLEKGNELTNMIKSTLNHKPIVTLKFSVTGEDEMLRISFISSDSEVESRCYFSIKLSVLDSNGEAVTCGEAEVCFCDGEKESECLLTLTKKEIMRKKSQYLRDDVLSLLYECNFSTGLVYGEIENTNYGWIPPQTANACLSDLNLAENAATKNSSAPSILKRDIEWMLHENVLCDVKLRTRAETFPAHWFILSARSPVFRAMFQSDGEEKAQDCIDIEDVDADTARRMLLYMYTDACGDLQWESASKLYAAADKYQILSLKEECSSFLKTDLDTVNACDALMIADLHNDEHLKSATSVFILKYHKVIFNSDVWKRLIQTNGQLIFETMLLKFKD</sequence>
<evidence type="ECO:0000313" key="2">
    <source>
        <dbReference type="EMBL" id="GIY38828.1"/>
    </source>
</evidence>
<dbReference type="InterPro" id="IPR000210">
    <property type="entry name" value="BTB/POZ_dom"/>
</dbReference>
<name>A0AAV4SWI2_CAEEX</name>
<dbReference type="CDD" id="cd18186">
    <property type="entry name" value="BTB_POZ_ZBTB_KLHL-like"/>
    <property type="match status" value="1"/>
</dbReference>
<dbReference type="AlphaFoldDB" id="A0AAV4SWI2"/>
<dbReference type="EMBL" id="BPLR01010361">
    <property type="protein sequence ID" value="GIY38828.1"/>
    <property type="molecule type" value="Genomic_DNA"/>
</dbReference>
<protein>
    <submittedName>
        <fullName evidence="2">TD and POZ domain-containing protein 5</fullName>
    </submittedName>
</protein>
<evidence type="ECO:0000313" key="3">
    <source>
        <dbReference type="Proteomes" id="UP001054945"/>
    </source>
</evidence>
<evidence type="ECO:0000259" key="1">
    <source>
        <dbReference type="PROSITE" id="PS50097"/>
    </source>
</evidence>
<dbReference type="SUPFAM" id="SSF54695">
    <property type="entry name" value="POZ domain"/>
    <property type="match status" value="1"/>
</dbReference>
<dbReference type="PROSITE" id="PS50097">
    <property type="entry name" value="BTB"/>
    <property type="match status" value="1"/>
</dbReference>
<gene>
    <name evidence="2" type="primary">Tdpoz5</name>
    <name evidence="2" type="ORF">CEXT_720221</name>
</gene>
<dbReference type="Gene3D" id="1.25.40.420">
    <property type="match status" value="1"/>
</dbReference>
<comment type="caution">
    <text evidence="2">The sequence shown here is derived from an EMBL/GenBank/DDBJ whole genome shotgun (WGS) entry which is preliminary data.</text>
</comment>
<dbReference type="Proteomes" id="UP001054945">
    <property type="component" value="Unassembled WGS sequence"/>
</dbReference>
<dbReference type="SUPFAM" id="SSF49599">
    <property type="entry name" value="TRAF domain-like"/>
    <property type="match status" value="1"/>
</dbReference>
<keyword evidence="3" id="KW-1185">Reference proteome</keyword>
<accession>A0AAV4SWI2</accession>
<organism evidence="2 3">
    <name type="scientific">Caerostris extrusa</name>
    <name type="common">Bark spider</name>
    <name type="synonym">Caerostris bankana</name>
    <dbReference type="NCBI Taxonomy" id="172846"/>
    <lineage>
        <taxon>Eukaryota</taxon>
        <taxon>Metazoa</taxon>
        <taxon>Ecdysozoa</taxon>
        <taxon>Arthropoda</taxon>
        <taxon>Chelicerata</taxon>
        <taxon>Arachnida</taxon>
        <taxon>Araneae</taxon>
        <taxon>Araneomorphae</taxon>
        <taxon>Entelegynae</taxon>
        <taxon>Araneoidea</taxon>
        <taxon>Araneidae</taxon>
        <taxon>Caerostris</taxon>
    </lineage>
</organism>
<dbReference type="Pfam" id="PF00651">
    <property type="entry name" value="BTB"/>
    <property type="match status" value="1"/>
</dbReference>